<name>A0A7S0FVT2_9DINO</name>
<organism evidence="2">
    <name type="scientific">Pyrodinium bahamense</name>
    <dbReference type="NCBI Taxonomy" id="73915"/>
    <lineage>
        <taxon>Eukaryota</taxon>
        <taxon>Sar</taxon>
        <taxon>Alveolata</taxon>
        <taxon>Dinophyceae</taxon>
        <taxon>Gonyaulacales</taxon>
        <taxon>Pyrocystaceae</taxon>
        <taxon>Pyrodinium</taxon>
    </lineage>
</organism>
<feature type="compositionally biased region" description="Low complexity" evidence="1">
    <location>
        <begin position="93"/>
        <end position="106"/>
    </location>
</feature>
<sequence length="140" mass="14566">MAQATSSRPFPSSPLHEARGDGPCPMLPAATAVRGARACAAALARARLLAAQQQQWQRLLLQQSHQQQSRLCSAGQSRGEVGAPAGSSTATSPGGPAAEGQQAAPPVDNRPLFRGPGPKVRAFIFWSCLGMATGYYFHGA</sequence>
<proteinExistence type="predicted"/>
<evidence type="ECO:0000256" key="1">
    <source>
        <dbReference type="SAM" id="MobiDB-lite"/>
    </source>
</evidence>
<feature type="region of interest" description="Disordered" evidence="1">
    <location>
        <begin position="1"/>
        <end position="22"/>
    </location>
</feature>
<feature type="region of interest" description="Disordered" evidence="1">
    <location>
        <begin position="67"/>
        <end position="113"/>
    </location>
</feature>
<protein>
    <submittedName>
        <fullName evidence="2">Uncharacterized protein</fullName>
    </submittedName>
</protein>
<dbReference type="EMBL" id="HBEG01045660">
    <property type="protein sequence ID" value="CAD8384062.1"/>
    <property type="molecule type" value="Transcribed_RNA"/>
</dbReference>
<gene>
    <name evidence="2" type="ORF">PBAH0796_LOCUS27750</name>
</gene>
<dbReference type="AlphaFoldDB" id="A0A7S0FVT2"/>
<evidence type="ECO:0000313" key="2">
    <source>
        <dbReference type="EMBL" id="CAD8384062.1"/>
    </source>
</evidence>
<accession>A0A7S0FVT2</accession>
<reference evidence="2" key="1">
    <citation type="submission" date="2021-01" db="EMBL/GenBank/DDBJ databases">
        <authorList>
            <person name="Corre E."/>
            <person name="Pelletier E."/>
            <person name="Niang G."/>
            <person name="Scheremetjew M."/>
            <person name="Finn R."/>
            <person name="Kale V."/>
            <person name="Holt S."/>
            <person name="Cochrane G."/>
            <person name="Meng A."/>
            <person name="Brown T."/>
            <person name="Cohen L."/>
        </authorList>
    </citation>
    <scope>NUCLEOTIDE SEQUENCE</scope>
    <source>
        <strain evidence="2">Pbaha01</strain>
    </source>
</reference>
<feature type="compositionally biased region" description="Polar residues" evidence="1">
    <location>
        <begin position="1"/>
        <end position="10"/>
    </location>
</feature>